<dbReference type="EMBL" id="JAFMPY010000009">
    <property type="protein sequence ID" value="MBO0904073.1"/>
    <property type="molecule type" value="Genomic_DNA"/>
</dbReference>
<dbReference type="Pfam" id="PF13692">
    <property type="entry name" value="Glyco_trans_1_4"/>
    <property type="match status" value="1"/>
</dbReference>
<accession>A0ABS3J544</accession>
<dbReference type="RefSeq" id="WP_207350719.1">
    <property type="nucleotide sequence ID" value="NZ_JAFMPY010000009.1"/>
</dbReference>
<gene>
    <name evidence="1" type="ORF">J1C47_10500</name>
</gene>
<dbReference type="SUPFAM" id="SSF53756">
    <property type="entry name" value="UDP-Glycosyltransferase/glycogen phosphorylase"/>
    <property type="match status" value="1"/>
</dbReference>
<name>A0ABS3J544_9HYPH</name>
<protein>
    <submittedName>
        <fullName evidence="1">Glycosyltransferase</fullName>
    </submittedName>
</protein>
<sequence>MHLLFLSSLLPGGRATTGFEIANAAIVEAYRRQGVSLTLAGFRRKDAPPPGDGEIDLGSIVLENAGATRRQKAAWLLGALASGRTVSAEKIARHSRKGLLERLDAAGPVDGFVVNSVQMPIAYPFLLDQRPSIFVAHNVEHRSALENAANAGDPVNRLLYSREARILKRREAEICSKAAVVHTLSDDDRAGLGLSRDPRCVTLALSIGRGARPDDRGTRTHDVGLIGTWSWAPNRVGLDWFLEHVVPRLAPDLSVAIAGRIDKAPAGLPANVRFLGRVDDAQAFVRSSRVMALATRGGTGVQLKTIETFEEGMPAVATPAALRGIGVLPANVRVADDPAAFAAAIGDLVAAERAGTGLRLDGTRFAADQRAALDAGIARGLGLLEAACRKPALTSFRGFPRPGRTAAEPERI</sequence>
<organism evidence="1 2">
    <name type="scientific">Jiella sonneratiae</name>
    <dbReference type="NCBI Taxonomy" id="2816856"/>
    <lineage>
        <taxon>Bacteria</taxon>
        <taxon>Pseudomonadati</taxon>
        <taxon>Pseudomonadota</taxon>
        <taxon>Alphaproteobacteria</taxon>
        <taxon>Hyphomicrobiales</taxon>
        <taxon>Aurantimonadaceae</taxon>
        <taxon>Jiella</taxon>
    </lineage>
</organism>
<dbReference type="Gene3D" id="3.40.50.2000">
    <property type="entry name" value="Glycogen Phosphorylase B"/>
    <property type="match status" value="1"/>
</dbReference>
<dbReference type="Proteomes" id="UP000664288">
    <property type="component" value="Unassembled WGS sequence"/>
</dbReference>
<evidence type="ECO:0000313" key="2">
    <source>
        <dbReference type="Proteomes" id="UP000664288"/>
    </source>
</evidence>
<proteinExistence type="predicted"/>
<evidence type="ECO:0000313" key="1">
    <source>
        <dbReference type="EMBL" id="MBO0904073.1"/>
    </source>
</evidence>
<reference evidence="1 2" key="1">
    <citation type="submission" date="2021-03" db="EMBL/GenBank/DDBJ databases">
        <title>Whole genome sequence of Jiella sp. MQZ13P-4.</title>
        <authorList>
            <person name="Tuo L."/>
        </authorList>
    </citation>
    <scope>NUCLEOTIDE SEQUENCE [LARGE SCALE GENOMIC DNA]</scope>
    <source>
        <strain evidence="1 2">MQZ13P-4</strain>
    </source>
</reference>
<comment type="caution">
    <text evidence="1">The sequence shown here is derived from an EMBL/GenBank/DDBJ whole genome shotgun (WGS) entry which is preliminary data.</text>
</comment>
<keyword evidence="2" id="KW-1185">Reference proteome</keyword>